<gene>
    <name evidence="2" type="ORF">GGI15_000686</name>
</gene>
<feature type="compositionally biased region" description="Polar residues" evidence="1">
    <location>
        <begin position="729"/>
        <end position="740"/>
    </location>
</feature>
<feature type="compositionally biased region" description="Low complexity" evidence="1">
    <location>
        <begin position="260"/>
        <end position="271"/>
    </location>
</feature>
<feature type="compositionally biased region" description="Polar residues" evidence="1">
    <location>
        <begin position="754"/>
        <end position="787"/>
    </location>
</feature>
<feature type="region of interest" description="Disordered" evidence="1">
    <location>
        <begin position="706"/>
        <end position="862"/>
    </location>
</feature>
<dbReference type="OrthoDB" id="5572813at2759"/>
<sequence length="1139" mass="119846">MDATGNRLTPTSMPSSLEYVIDGPPGSYIDMTRSLHKNAHYQYPQTPLQQQPPPQVIPNSGSKPNGLLGKMFRKSAAKHPKLNPVGISSKDFFGDGPRSAITPATASELGTPSKGVKLTRKLSALPATESQMASQSIAATMQSMVPRSATALSFGLGANGNADYRHGEAPSRFSGSFRDAAPYTPPATSEVYGDSRHYGQRQWFDRSLPHMSSSNGVNATADAQVPAAFSDQPQLIRPSRLDLTSIDVSEQVAKRTENHPSVPGSVSPAVSDLSSISPRSQFAAQTRKLDDSDEDPLGAPAVSHSDLVSMYGEAERGLTAGERKKGGSMWRAKLSFTNVRRPETRSQRHQSFDSNSVDIATHSRVYSESPLVSVPSAAPSSARGNSAGTGTIPAPFSLDALLGAASESVSLRSAPPRENMEYGGVNGSHDASSEDIARVGSLGNIDKDFLLTIQRNSALEARRQRRRETRRNTMSFLGMSKRDDSADAENISAMPSTPPAGSAARKNNSAFIASTDAGTGASMPHGITREHLSRLAQIEDPPTTYAPIESIGDACSENPKVSNQHTEIPPKQLEKAAGYGQGHELPNTCYSRPSLDAFSRPDASVVQSGDGDVDMFDSPVRSNKHATTPSSTLPKKPRPLSSDSLTYAEQPAAGSSTRLDSSGGEEDTPAATQGTPSSSASSTHKTLLSELGGAVLKESIISAALSSTTVSDPSAVESPSKQPLPREPSMSSYSITTPTLRSPVLVSSSSSSSDRSGNAGTDNMQLSTLATYSSPTRAVAASTTTGSVPPVPPLPRAIPSKSHKHITMVSIPSPAIPTRPGTANPHNSPRLTSNSRRYRGSTSVVPSTTATSGSGIGDTESVPLFLPPVPTAVGTTSASTAISTNSVLPPPPLRPPASQVKVAMSESGWDAESIRLQRYRMGPSMGRSNTNLTVDCTPVSSPPRFNNDHGSNPPRYAGYQPSAMNFTRKLSHPDTNIQTTSHALLSPTHSPDILSKSVSNLASVRMSVDASKRGSEGGGASSGHTHKHGISRLFSVSPSSRKSHQSKQAMAQGQALSSPNPSNASSNSSNSTPSRPQQSPASPTVTSLVGDPFARRKIRDQLASSAAFDRLLEEDDQFTMAISLTPSVAGVSRSSQKPK</sequence>
<feature type="region of interest" description="Disordered" evidence="1">
    <location>
        <begin position="173"/>
        <end position="194"/>
    </location>
</feature>
<name>A0A9W8LPM2_9FUNG</name>
<feature type="compositionally biased region" description="Polar residues" evidence="1">
    <location>
        <begin position="706"/>
        <end position="721"/>
    </location>
</feature>
<dbReference type="EMBL" id="JANBUM010000021">
    <property type="protein sequence ID" value="KAJ2787499.1"/>
    <property type="molecule type" value="Genomic_DNA"/>
</dbReference>
<organism evidence="2 3">
    <name type="scientific">Coemansia interrupta</name>
    <dbReference type="NCBI Taxonomy" id="1126814"/>
    <lineage>
        <taxon>Eukaryota</taxon>
        <taxon>Fungi</taxon>
        <taxon>Fungi incertae sedis</taxon>
        <taxon>Zoopagomycota</taxon>
        <taxon>Kickxellomycotina</taxon>
        <taxon>Kickxellomycetes</taxon>
        <taxon>Kickxellales</taxon>
        <taxon>Kickxellaceae</taxon>
        <taxon>Coemansia</taxon>
    </lineage>
</organism>
<feature type="compositionally biased region" description="Polar residues" evidence="1">
    <location>
        <begin position="824"/>
        <end position="835"/>
    </location>
</feature>
<proteinExistence type="predicted"/>
<evidence type="ECO:0000313" key="3">
    <source>
        <dbReference type="Proteomes" id="UP001140172"/>
    </source>
</evidence>
<comment type="caution">
    <text evidence="2">The sequence shown here is derived from an EMBL/GenBank/DDBJ whole genome shotgun (WGS) entry which is preliminary data.</text>
</comment>
<protein>
    <submittedName>
        <fullName evidence="2">Uncharacterized protein</fullName>
    </submittedName>
</protein>
<feature type="compositionally biased region" description="Polar residues" evidence="1">
    <location>
        <begin position="272"/>
        <end position="284"/>
    </location>
</feature>
<feature type="region of interest" description="Disordered" evidence="1">
    <location>
        <begin position="1005"/>
        <end position="1092"/>
    </location>
</feature>
<dbReference type="Proteomes" id="UP001140172">
    <property type="component" value="Unassembled WGS sequence"/>
</dbReference>
<evidence type="ECO:0000256" key="1">
    <source>
        <dbReference type="SAM" id="MobiDB-lite"/>
    </source>
</evidence>
<feature type="region of interest" description="Disordered" evidence="1">
    <location>
        <begin position="252"/>
        <end position="302"/>
    </location>
</feature>
<keyword evidence="3" id="KW-1185">Reference proteome</keyword>
<feature type="compositionally biased region" description="Polar residues" evidence="1">
    <location>
        <begin position="670"/>
        <end position="686"/>
    </location>
</feature>
<feature type="compositionally biased region" description="Low complexity" evidence="1">
    <location>
        <begin position="1057"/>
        <end position="1080"/>
    </location>
</feature>
<evidence type="ECO:0000313" key="2">
    <source>
        <dbReference type="EMBL" id="KAJ2787499.1"/>
    </source>
</evidence>
<feature type="region of interest" description="Disordered" evidence="1">
    <location>
        <begin position="600"/>
        <end position="686"/>
    </location>
</feature>
<accession>A0A9W8LPM2</accession>
<feature type="compositionally biased region" description="Polar residues" evidence="1">
    <location>
        <begin position="641"/>
        <end position="660"/>
    </location>
</feature>
<dbReference type="AlphaFoldDB" id="A0A9W8LPM2"/>
<feature type="compositionally biased region" description="Low complexity" evidence="1">
    <location>
        <begin position="840"/>
        <end position="853"/>
    </location>
</feature>
<feature type="compositionally biased region" description="Polar residues" evidence="1">
    <location>
        <begin position="1034"/>
        <end position="1056"/>
    </location>
</feature>
<reference evidence="2" key="1">
    <citation type="submission" date="2022-07" db="EMBL/GenBank/DDBJ databases">
        <title>Phylogenomic reconstructions and comparative analyses of Kickxellomycotina fungi.</title>
        <authorList>
            <person name="Reynolds N.K."/>
            <person name="Stajich J.E."/>
            <person name="Barry K."/>
            <person name="Grigoriev I.V."/>
            <person name="Crous P."/>
            <person name="Smith M.E."/>
        </authorList>
    </citation>
    <scope>NUCLEOTIDE SEQUENCE</scope>
    <source>
        <strain evidence="2">BCRC 34489</strain>
    </source>
</reference>
<feature type="region of interest" description="Disordered" evidence="1">
    <location>
        <begin position="543"/>
        <end position="565"/>
    </location>
</feature>
<feature type="region of interest" description="Disordered" evidence="1">
    <location>
        <begin position="479"/>
        <end position="505"/>
    </location>
</feature>